<dbReference type="EMBL" id="JACXVP010000007">
    <property type="protein sequence ID" value="KAG5595265.1"/>
    <property type="molecule type" value="Genomic_DNA"/>
</dbReference>
<organism evidence="1 2">
    <name type="scientific">Solanum commersonii</name>
    <name type="common">Commerson's wild potato</name>
    <name type="synonym">Commerson's nightshade</name>
    <dbReference type="NCBI Taxonomy" id="4109"/>
    <lineage>
        <taxon>Eukaryota</taxon>
        <taxon>Viridiplantae</taxon>
        <taxon>Streptophyta</taxon>
        <taxon>Embryophyta</taxon>
        <taxon>Tracheophyta</taxon>
        <taxon>Spermatophyta</taxon>
        <taxon>Magnoliopsida</taxon>
        <taxon>eudicotyledons</taxon>
        <taxon>Gunneridae</taxon>
        <taxon>Pentapetalae</taxon>
        <taxon>asterids</taxon>
        <taxon>lamiids</taxon>
        <taxon>Solanales</taxon>
        <taxon>Solanaceae</taxon>
        <taxon>Solanoideae</taxon>
        <taxon>Solaneae</taxon>
        <taxon>Solanum</taxon>
    </lineage>
</organism>
<gene>
    <name evidence="1" type="ORF">H5410_036497</name>
</gene>
<dbReference type="AlphaFoldDB" id="A0A9J5Y4E2"/>
<dbReference type="Proteomes" id="UP000824120">
    <property type="component" value="Chromosome 7"/>
</dbReference>
<name>A0A9J5Y4E2_SOLCO</name>
<protein>
    <submittedName>
        <fullName evidence="1">Uncharacterized protein</fullName>
    </submittedName>
</protein>
<sequence length="83" mass="9008">MKGPWGRVNCSNLRYRRVSSTSECLPSGSSMDRRAGVTEDPWAGTEFVVGGVATEGVLVVVGRRVAELLWRAKSGSPMRLAKQ</sequence>
<keyword evidence="2" id="KW-1185">Reference proteome</keyword>
<proteinExistence type="predicted"/>
<comment type="caution">
    <text evidence="1">The sequence shown here is derived from an EMBL/GenBank/DDBJ whole genome shotgun (WGS) entry which is preliminary data.</text>
</comment>
<evidence type="ECO:0000313" key="2">
    <source>
        <dbReference type="Proteomes" id="UP000824120"/>
    </source>
</evidence>
<accession>A0A9J5Y4E2</accession>
<reference evidence="1 2" key="1">
    <citation type="submission" date="2020-09" db="EMBL/GenBank/DDBJ databases">
        <title>De no assembly of potato wild relative species, Solanum commersonii.</title>
        <authorList>
            <person name="Cho K."/>
        </authorList>
    </citation>
    <scope>NUCLEOTIDE SEQUENCE [LARGE SCALE GENOMIC DNA]</scope>
    <source>
        <strain evidence="1">LZ3.2</strain>
        <tissue evidence="1">Leaf</tissue>
    </source>
</reference>
<evidence type="ECO:0000313" key="1">
    <source>
        <dbReference type="EMBL" id="KAG5595265.1"/>
    </source>
</evidence>